<name>A0AAW8E3Q3_9BURK</name>
<dbReference type="InterPro" id="IPR018110">
    <property type="entry name" value="Mandel_Rmase/mucon_lact_enz_CS"/>
</dbReference>
<dbReference type="PANTHER" id="PTHR13794:SF58">
    <property type="entry name" value="MITOCHONDRIAL ENOLASE SUPERFAMILY MEMBER 1"/>
    <property type="match status" value="1"/>
</dbReference>
<evidence type="ECO:0000256" key="1">
    <source>
        <dbReference type="ARBA" id="ARBA00001946"/>
    </source>
</evidence>
<evidence type="ECO:0000256" key="3">
    <source>
        <dbReference type="ARBA" id="ARBA00022842"/>
    </source>
</evidence>
<dbReference type="Gene3D" id="3.20.20.120">
    <property type="entry name" value="Enolase-like C-terminal domain"/>
    <property type="match status" value="1"/>
</dbReference>
<proteinExistence type="predicted"/>
<evidence type="ECO:0000313" key="6">
    <source>
        <dbReference type="Proteomes" id="UP001244295"/>
    </source>
</evidence>
<dbReference type="Pfam" id="PF02746">
    <property type="entry name" value="MR_MLE_N"/>
    <property type="match status" value="1"/>
</dbReference>
<dbReference type="InterPro" id="IPR029017">
    <property type="entry name" value="Enolase-like_N"/>
</dbReference>
<dbReference type="GO" id="GO:0009063">
    <property type="term" value="P:amino acid catabolic process"/>
    <property type="evidence" value="ECO:0007669"/>
    <property type="project" value="InterPro"/>
</dbReference>
<keyword evidence="3" id="KW-0460">Magnesium</keyword>
<dbReference type="SUPFAM" id="SSF54826">
    <property type="entry name" value="Enolase N-terminal domain-like"/>
    <property type="match status" value="1"/>
</dbReference>
<dbReference type="InterPro" id="IPR029065">
    <property type="entry name" value="Enolase_C-like"/>
</dbReference>
<protein>
    <submittedName>
        <fullName evidence="5">L-alanine-DL-glutamate epimerase-like enolase superfamily enzyme</fullName>
    </submittedName>
</protein>
<dbReference type="InterPro" id="IPR013342">
    <property type="entry name" value="Mandelate_racemase_C"/>
</dbReference>
<comment type="caution">
    <text evidence="5">The sequence shown here is derived from an EMBL/GenBank/DDBJ whole genome shotgun (WGS) entry which is preliminary data.</text>
</comment>
<evidence type="ECO:0000313" key="5">
    <source>
        <dbReference type="EMBL" id="MDP9925979.1"/>
    </source>
</evidence>
<keyword evidence="2" id="KW-0479">Metal-binding</keyword>
<dbReference type="AlphaFoldDB" id="A0AAW8E3Q3"/>
<comment type="cofactor">
    <cofactor evidence="1">
        <name>Mg(2+)</name>
        <dbReference type="ChEBI" id="CHEBI:18420"/>
    </cofactor>
</comment>
<dbReference type="PANTHER" id="PTHR13794">
    <property type="entry name" value="ENOLASE SUPERFAMILY, MANDELATE RACEMASE"/>
    <property type="match status" value="1"/>
</dbReference>
<dbReference type="EMBL" id="JAUSRR010000009">
    <property type="protein sequence ID" value="MDP9925979.1"/>
    <property type="molecule type" value="Genomic_DNA"/>
</dbReference>
<evidence type="ECO:0000259" key="4">
    <source>
        <dbReference type="SMART" id="SM00922"/>
    </source>
</evidence>
<accession>A0AAW8E3Q3</accession>
<dbReference type="Gene3D" id="3.30.390.10">
    <property type="entry name" value="Enolase-like, N-terminal domain"/>
    <property type="match status" value="1"/>
</dbReference>
<dbReference type="SFLD" id="SFLDG00179">
    <property type="entry name" value="mandelate_racemase"/>
    <property type="match status" value="1"/>
</dbReference>
<dbReference type="SUPFAM" id="SSF51604">
    <property type="entry name" value="Enolase C-terminal domain-like"/>
    <property type="match status" value="1"/>
</dbReference>
<dbReference type="GO" id="GO:0016836">
    <property type="term" value="F:hydro-lyase activity"/>
    <property type="evidence" value="ECO:0007669"/>
    <property type="project" value="TreeGrafter"/>
</dbReference>
<dbReference type="RefSeq" id="WP_307589624.1">
    <property type="nucleotide sequence ID" value="NZ_JAUSRQ010000026.1"/>
</dbReference>
<dbReference type="SMART" id="SM00922">
    <property type="entry name" value="MR_MLE"/>
    <property type="match status" value="1"/>
</dbReference>
<dbReference type="Proteomes" id="UP001244295">
    <property type="component" value="Unassembled WGS sequence"/>
</dbReference>
<evidence type="ECO:0000256" key="2">
    <source>
        <dbReference type="ARBA" id="ARBA00022723"/>
    </source>
</evidence>
<sequence>MSIAALPELPLTIARLEAMVFRYPVKTPVRTSFGVMHDRPALFVRVEDTEGAVGWGEVWCNFPGCGAEHRARLLETVMAPLLVQRAFGSPQAAFAQLSDATAVLAIQSGEPGPIAQAIAGIDLALWDLCARRAGVPLWRLLGGAHGRVPVYASGLNPDRPEELALRRHAEGYRAFKLKVGFGEERDLANLTALRAALGDDTPLMVDANQAWSLAQAQHMAARIAPFGLGWLEEPLRADRPWSEWRTLQQGTSLPLAGGENLAGDAAFDAALQARVFTVLQPDAAKWGGISGCWPVIRRAQAAGLRYCPHYLGAGVGLLASAHLLAAAGGDGMLEVDANPNPLRTTLSPPLQRIENGAIDLGETPGIGVEPEPARIADAIASAL</sequence>
<dbReference type="PROSITE" id="PS00909">
    <property type="entry name" value="MR_MLE_2"/>
    <property type="match status" value="1"/>
</dbReference>
<feature type="domain" description="Mandelate racemase/muconate lactonizing enzyme C-terminal" evidence="4">
    <location>
        <begin position="157"/>
        <end position="254"/>
    </location>
</feature>
<dbReference type="SFLD" id="SFLDS00001">
    <property type="entry name" value="Enolase"/>
    <property type="match status" value="1"/>
</dbReference>
<gene>
    <name evidence="5" type="ORF">J2W25_005026</name>
</gene>
<dbReference type="InterPro" id="IPR036849">
    <property type="entry name" value="Enolase-like_C_sf"/>
</dbReference>
<dbReference type="GO" id="GO:0016052">
    <property type="term" value="P:carbohydrate catabolic process"/>
    <property type="evidence" value="ECO:0007669"/>
    <property type="project" value="TreeGrafter"/>
</dbReference>
<dbReference type="PROSITE" id="PS00908">
    <property type="entry name" value="MR_MLE_1"/>
    <property type="match status" value="1"/>
</dbReference>
<dbReference type="InterPro" id="IPR013341">
    <property type="entry name" value="Mandelate_racemase_N_dom"/>
</dbReference>
<dbReference type="GO" id="GO:0000287">
    <property type="term" value="F:magnesium ion binding"/>
    <property type="evidence" value="ECO:0007669"/>
    <property type="project" value="TreeGrafter"/>
</dbReference>
<reference evidence="5" key="1">
    <citation type="submission" date="2023-07" db="EMBL/GenBank/DDBJ databases">
        <title>Sorghum-associated microbial communities from plants grown in Nebraska, USA.</title>
        <authorList>
            <person name="Schachtman D."/>
        </authorList>
    </citation>
    <scope>NUCLEOTIDE SEQUENCE</scope>
    <source>
        <strain evidence="5">DS2795</strain>
    </source>
</reference>
<dbReference type="CDD" id="cd03316">
    <property type="entry name" value="MR_like"/>
    <property type="match status" value="1"/>
</dbReference>
<dbReference type="InterPro" id="IPR046945">
    <property type="entry name" value="RHMD-like"/>
</dbReference>
<organism evidence="5 6">
    <name type="scientific">Variovorax boronicumulans</name>
    <dbReference type="NCBI Taxonomy" id="436515"/>
    <lineage>
        <taxon>Bacteria</taxon>
        <taxon>Pseudomonadati</taxon>
        <taxon>Pseudomonadota</taxon>
        <taxon>Betaproteobacteria</taxon>
        <taxon>Burkholderiales</taxon>
        <taxon>Comamonadaceae</taxon>
        <taxon>Variovorax</taxon>
    </lineage>
</organism>
<dbReference type="Pfam" id="PF13378">
    <property type="entry name" value="MR_MLE_C"/>
    <property type="match status" value="1"/>
</dbReference>